<feature type="domain" description="Metallo-beta-lactamase" evidence="5">
    <location>
        <begin position="22"/>
        <end position="241"/>
    </location>
</feature>
<keyword evidence="4" id="KW-0862">Zinc</keyword>
<dbReference type="AlphaFoldDB" id="A0A512PA55"/>
<evidence type="ECO:0000256" key="3">
    <source>
        <dbReference type="ARBA" id="ARBA00022801"/>
    </source>
</evidence>
<comment type="caution">
    <text evidence="6">The sequence shown here is derived from an EMBL/GenBank/DDBJ whole genome shotgun (WGS) entry which is preliminary data.</text>
</comment>
<dbReference type="PANTHER" id="PTHR46233:SF3">
    <property type="entry name" value="HYDROXYACYLGLUTATHIONE HYDROLASE GLOC"/>
    <property type="match status" value="1"/>
</dbReference>
<dbReference type="Proteomes" id="UP000321798">
    <property type="component" value="Unassembled WGS sequence"/>
</dbReference>
<dbReference type="InterPro" id="IPR036866">
    <property type="entry name" value="RibonucZ/Hydroxyglut_hydro"/>
</dbReference>
<reference evidence="6 7" key="1">
    <citation type="submission" date="2019-07" db="EMBL/GenBank/DDBJ databases">
        <title>Whole genome shotgun sequence of Cellulomonas soli NBRC 109434.</title>
        <authorList>
            <person name="Hosoyama A."/>
            <person name="Uohara A."/>
            <person name="Ohji S."/>
            <person name="Ichikawa N."/>
        </authorList>
    </citation>
    <scope>NUCLEOTIDE SEQUENCE [LARGE SCALE GENOMIC DNA]</scope>
    <source>
        <strain evidence="6 7">NBRC 109434</strain>
    </source>
</reference>
<proteinExistence type="predicted"/>
<dbReference type="InterPro" id="IPR051453">
    <property type="entry name" value="MBL_Glyoxalase_II"/>
</dbReference>
<dbReference type="Gene3D" id="3.60.15.10">
    <property type="entry name" value="Ribonuclease Z/Hydroxyacylglutathione hydrolase-like"/>
    <property type="match status" value="1"/>
</dbReference>
<comment type="cofactor">
    <cofactor evidence="1">
        <name>Zn(2+)</name>
        <dbReference type="ChEBI" id="CHEBI:29105"/>
    </cofactor>
</comment>
<dbReference type="SUPFAM" id="SSF56281">
    <property type="entry name" value="Metallo-hydrolase/oxidoreductase"/>
    <property type="match status" value="1"/>
</dbReference>
<accession>A0A512PA55</accession>
<dbReference type="Pfam" id="PF00753">
    <property type="entry name" value="Lactamase_B"/>
    <property type="match status" value="1"/>
</dbReference>
<dbReference type="GO" id="GO:0016787">
    <property type="term" value="F:hydrolase activity"/>
    <property type="evidence" value="ECO:0007669"/>
    <property type="project" value="UniProtKB-KW"/>
</dbReference>
<dbReference type="SMART" id="SM00849">
    <property type="entry name" value="Lactamase_B"/>
    <property type="match status" value="1"/>
</dbReference>
<dbReference type="InterPro" id="IPR001279">
    <property type="entry name" value="Metallo-B-lactamas"/>
</dbReference>
<dbReference type="CDD" id="cd06262">
    <property type="entry name" value="metallo-hydrolase-like_MBL-fold"/>
    <property type="match status" value="1"/>
</dbReference>
<protein>
    <recommendedName>
        <fullName evidence="5">Metallo-beta-lactamase domain-containing protein</fullName>
    </recommendedName>
</protein>
<evidence type="ECO:0000259" key="5">
    <source>
        <dbReference type="SMART" id="SM00849"/>
    </source>
</evidence>
<evidence type="ECO:0000313" key="6">
    <source>
        <dbReference type="EMBL" id="GEP68093.1"/>
    </source>
</evidence>
<keyword evidence="2" id="KW-0479">Metal-binding</keyword>
<sequence>MRGPYLYRGAVQIVEVLAPVLGARCLVVGADDGSCVVVDAGAGVAARVESVVRERGWIVRAVLATHGHLDHTWDCGVLSARWDVPVLLHRDDVYRLADPFGTLGVLGAGVAGAASDATSPLGEALRAAGVDPGAYVRPARVEPFGVEPGVGGRSADVELVLGGVRLVARHAPGHTEGSTLYLLDASAGGGVLVPVVLAGDVLFAGSVGRTDLPGGDAVVMARTLREVVAVLPPGARVLPGHGPASDVASELRRNPYLAGV</sequence>
<name>A0A512PA55_9CELL</name>
<gene>
    <name evidence="6" type="ORF">CSO01_08080</name>
</gene>
<keyword evidence="3" id="KW-0378">Hydrolase</keyword>
<dbReference type="EMBL" id="BKAL01000002">
    <property type="protein sequence ID" value="GEP68093.1"/>
    <property type="molecule type" value="Genomic_DNA"/>
</dbReference>
<dbReference type="GO" id="GO:0046872">
    <property type="term" value="F:metal ion binding"/>
    <property type="evidence" value="ECO:0007669"/>
    <property type="project" value="UniProtKB-KW"/>
</dbReference>
<evidence type="ECO:0000256" key="2">
    <source>
        <dbReference type="ARBA" id="ARBA00022723"/>
    </source>
</evidence>
<evidence type="ECO:0000256" key="1">
    <source>
        <dbReference type="ARBA" id="ARBA00001947"/>
    </source>
</evidence>
<organism evidence="6 7">
    <name type="scientific">Cellulomonas soli</name>
    <dbReference type="NCBI Taxonomy" id="931535"/>
    <lineage>
        <taxon>Bacteria</taxon>
        <taxon>Bacillati</taxon>
        <taxon>Actinomycetota</taxon>
        <taxon>Actinomycetes</taxon>
        <taxon>Micrococcales</taxon>
        <taxon>Cellulomonadaceae</taxon>
        <taxon>Cellulomonas</taxon>
    </lineage>
</organism>
<evidence type="ECO:0000313" key="7">
    <source>
        <dbReference type="Proteomes" id="UP000321798"/>
    </source>
</evidence>
<dbReference type="PANTHER" id="PTHR46233">
    <property type="entry name" value="HYDROXYACYLGLUTATHIONE HYDROLASE GLOC"/>
    <property type="match status" value="1"/>
</dbReference>
<keyword evidence="7" id="KW-1185">Reference proteome</keyword>
<evidence type="ECO:0000256" key="4">
    <source>
        <dbReference type="ARBA" id="ARBA00022833"/>
    </source>
</evidence>